<sequence length="294" mass="33760">MKLLIAFLALASVVSAFHTAVKFESGDNYCIVIDAVASGYITYEDIYEGRKKFDFKVDPITYTNGKCSGIVNKTTGETLILGFYPSNYTPTSAAANPWELTINFKENDVQTNNAYKIVSYTLNAELYPELFPNATHQSVLYSQDPTADLEWHGEETRGFSCSKSGLPFVNDTNVVFENLKVLAFGLLEKPDFPSSQNFEQCKLDVRTSGIRCPYCCWSMPCWSRHYCSYCLSHWTCTSKASRICFCLNHFCEHFLLPTSLRDFFFVLFIPCHFFSIMIIVYFFFTIFYKNFLFF</sequence>
<organism evidence="1 2">
    <name type="scientific">Panagrolaimus sp. PS1159</name>
    <dbReference type="NCBI Taxonomy" id="55785"/>
    <lineage>
        <taxon>Eukaryota</taxon>
        <taxon>Metazoa</taxon>
        <taxon>Ecdysozoa</taxon>
        <taxon>Nematoda</taxon>
        <taxon>Chromadorea</taxon>
        <taxon>Rhabditida</taxon>
        <taxon>Tylenchina</taxon>
        <taxon>Panagrolaimomorpha</taxon>
        <taxon>Panagrolaimoidea</taxon>
        <taxon>Panagrolaimidae</taxon>
        <taxon>Panagrolaimus</taxon>
    </lineage>
</organism>
<dbReference type="Proteomes" id="UP000887580">
    <property type="component" value="Unplaced"/>
</dbReference>
<name>A0AC35GY92_9BILA</name>
<evidence type="ECO:0000313" key="1">
    <source>
        <dbReference type="Proteomes" id="UP000887580"/>
    </source>
</evidence>
<proteinExistence type="predicted"/>
<protein>
    <submittedName>
        <fullName evidence="2">Uncharacterized protein</fullName>
    </submittedName>
</protein>
<evidence type="ECO:0000313" key="2">
    <source>
        <dbReference type="WBParaSite" id="PS1159_v2.g9872.t2"/>
    </source>
</evidence>
<accession>A0AC35GY92</accession>
<dbReference type="WBParaSite" id="PS1159_v2.g9872.t2">
    <property type="protein sequence ID" value="PS1159_v2.g9872.t2"/>
    <property type="gene ID" value="PS1159_v2.g9872"/>
</dbReference>
<reference evidence="2" key="1">
    <citation type="submission" date="2022-11" db="UniProtKB">
        <authorList>
            <consortium name="WormBaseParasite"/>
        </authorList>
    </citation>
    <scope>IDENTIFICATION</scope>
</reference>